<protein>
    <submittedName>
        <fullName evidence="2">Uncharacterized protein</fullName>
    </submittedName>
</protein>
<reference evidence="2" key="2">
    <citation type="journal article" date="2015" name="Data Brief">
        <title>Shoot transcriptome of the giant reed, Arundo donax.</title>
        <authorList>
            <person name="Barrero R.A."/>
            <person name="Guerrero F.D."/>
            <person name="Moolhuijzen P."/>
            <person name="Goolsby J.A."/>
            <person name="Tidwell J."/>
            <person name="Bellgard S.E."/>
            <person name="Bellgard M.I."/>
        </authorList>
    </citation>
    <scope>NUCLEOTIDE SEQUENCE</scope>
    <source>
        <tissue evidence="2">Shoot tissue taken approximately 20 cm above the soil surface</tissue>
    </source>
</reference>
<name>A0A0A9EYE8_ARUDO</name>
<evidence type="ECO:0000256" key="1">
    <source>
        <dbReference type="SAM" id="SignalP"/>
    </source>
</evidence>
<sequence>MNWNPIKLVFFLLLRLLKAVLCQVKLKLEKSPLKQAPLRYYLWSTLHQPPWCTPIHDSSHNNL</sequence>
<reference evidence="2" key="1">
    <citation type="submission" date="2014-09" db="EMBL/GenBank/DDBJ databases">
        <authorList>
            <person name="Magalhaes I.L.F."/>
            <person name="Oliveira U."/>
            <person name="Santos F.R."/>
            <person name="Vidigal T.H.D.A."/>
            <person name="Brescovit A.D."/>
            <person name="Santos A.J."/>
        </authorList>
    </citation>
    <scope>NUCLEOTIDE SEQUENCE</scope>
    <source>
        <tissue evidence="2">Shoot tissue taken approximately 20 cm above the soil surface</tissue>
    </source>
</reference>
<feature type="signal peptide" evidence="1">
    <location>
        <begin position="1"/>
        <end position="22"/>
    </location>
</feature>
<dbReference type="AlphaFoldDB" id="A0A0A9EYE8"/>
<feature type="chain" id="PRO_5002062014" evidence="1">
    <location>
        <begin position="23"/>
        <end position="63"/>
    </location>
</feature>
<evidence type="ECO:0000313" key="2">
    <source>
        <dbReference type="EMBL" id="JAE05800.1"/>
    </source>
</evidence>
<accession>A0A0A9EYE8</accession>
<dbReference type="EMBL" id="GBRH01192096">
    <property type="protein sequence ID" value="JAE05800.1"/>
    <property type="molecule type" value="Transcribed_RNA"/>
</dbReference>
<keyword evidence="1" id="KW-0732">Signal</keyword>
<organism evidence="2">
    <name type="scientific">Arundo donax</name>
    <name type="common">Giant reed</name>
    <name type="synonym">Donax arundinaceus</name>
    <dbReference type="NCBI Taxonomy" id="35708"/>
    <lineage>
        <taxon>Eukaryota</taxon>
        <taxon>Viridiplantae</taxon>
        <taxon>Streptophyta</taxon>
        <taxon>Embryophyta</taxon>
        <taxon>Tracheophyta</taxon>
        <taxon>Spermatophyta</taxon>
        <taxon>Magnoliopsida</taxon>
        <taxon>Liliopsida</taxon>
        <taxon>Poales</taxon>
        <taxon>Poaceae</taxon>
        <taxon>PACMAD clade</taxon>
        <taxon>Arundinoideae</taxon>
        <taxon>Arundineae</taxon>
        <taxon>Arundo</taxon>
    </lineage>
</organism>
<proteinExistence type="predicted"/>